<dbReference type="PANTHER" id="PTHR12697:SF5">
    <property type="entry name" value="DEOXYHYPUSINE HYDROXYLASE"/>
    <property type="match status" value="1"/>
</dbReference>
<comment type="caution">
    <text evidence="2">The sequence shown here is derived from an EMBL/GenBank/DDBJ whole genome shotgun (WGS) entry which is preliminary data.</text>
</comment>
<dbReference type="STRING" id="320771.Cflav_PD0885"/>
<keyword evidence="1" id="KW-0677">Repeat</keyword>
<dbReference type="GO" id="GO:0016491">
    <property type="term" value="F:oxidoreductase activity"/>
    <property type="evidence" value="ECO:0007669"/>
    <property type="project" value="TreeGrafter"/>
</dbReference>
<reference evidence="2 3" key="1">
    <citation type="journal article" date="2011" name="J. Bacteriol.">
        <title>Genome sequence of 'Pedosphaera parvula' Ellin514, an aerobic Verrucomicrobial isolate from pasture soil.</title>
        <authorList>
            <person name="Kant R."/>
            <person name="van Passel M.W."/>
            <person name="Sangwan P."/>
            <person name="Palva A."/>
            <person name="Lucas S."/>
            <person name="Copeland A."/>
            <person name="Lapidus A."/>
            <person name="Glavina Del Rio T."/>
            <person name="Dalin E."/>
            <person name="Tice H."/>
            <person name="Bruce D."/>
            <person name="Goodwin L."/>
            <person name="Pitluck S."/>
            <person name="Chertkov O."/>
            <person name="Larimer F.W."/>
            <person name="Land M.L."/>
            <person name="Hauser L."/>
            <person name="Brettin T.S."/>
            <person name="Detter J.C."/>
            <person name="Han S."/>
            <person name="de Vos W.M."/>
            <person name="Janssen P.H."/>
            <person name="Smidt H."/>
        </authorList>
    </citation>
    <scope>NUCLEOTIDE SEQUENCE [LARGE SCALE GENOMIC DNA]</scope>
    <source>
        <strain evidence="2 3">Ellin514</strain>
    </source>
</reference>
<dbReference type="EMBL" id="ABOX02000057">
    <property type="protein sequence ID" value="EEF57785.1"/>
    <property type="molecule type" value="Genomic_DNA"/>
</dbReference>
<dbReference type="Proteomes" id="UP000003688">
    <property type="component" value="Unassembled WGS sequence"/>
</dbReference>
<dbReference type="PANTHER" id="PTHR12697">
    <property type="entry name" value="PBS LYASE HEAT-LIKE PROTEIN"/>
    <property type="match status" value="1"/>
</dbReference>
<evidence type="ECO:0000313" key="2">
    <source>
        <dbReference type="EMBL" id="EEF57785.1"/>
    </source>
</evidence>
<name>B9XQS8_PEDPL</name>
<protein>
    <submittedName>
        <fullName evidence="2">HEAT domain containing protein</fullName>
    </submittedName>
</protein>
<organism evidence="2 3">
    <name type="scientific">Pedosphaera parvula (strain Ellin514)</name>
    <dbReference type="NCBI Taxonomy" id="320771"/>
    <lineage>
        <taxon>Bacteria</taxon>
        <taxon>Pseudomonadati</taxon>
        <taxon>Verrucomicrobiota</taxon>
        <taxon>Pedosphaerae</taxon>
        <taxon>Pedosphaerales</taxon>
        <taxon>Pedosphaeraceae</taxon>
        <taxon>Pedosphaera</taxon>
    </lineage>
</organism>
<proteinExistence type="predicted"/>
<evidence type="ECO:0000313" key="3">
    <source>
        <dbReference type="Proteomes" id="UP000003688"/>
    </source>
</evidence>
<dbReference type="SUPFAM" id="SSF48371">
    <property type="entry name" value="ARM repeat"/>
    <property type="match status" value="1"/>
</dbReference>
<sequence length="264" mass="28836" precursor="true">MGKPWKLSIVALAGLFVCAIAWKVLTPREPIYEGKPLSSWLQVYDPINANYNSPEWLKANAAVRHAGTNAIPTLLRMLRATDSRWKLKLYGLVQRQSFIKITYTPASSSHHQATEAFYCLGARADSAVSPLVEIYNSEISPSSQSATAYALGAIGPTAKDAVPSLLRGATNTNRNVRSCAMMALGQIHADPFLVMPVLLKGRRDPATDVKNAATWAILSYESEAMRAVSALFESLQDSDEKVRRQATNALKEIYPEASARAGLK</sequence>
<dbReference type="OrthoDB" id="291116at2"/>
<dbReference type="AlphaFoldDB" id="B9XQS8"/>
<dbReference type="RefSeq" id="WP_007418163.1">
    <property type="nucleotide sequence ID" value="NZ_ABOX02000057.1"/>
</dbReference>
<dbReference type="InterPro" id="IPR016024">
    <property type="entry name" value="ARM-type_fold"/>
</dbReference>
<evidence type="ECO:0000256" key="1">
    <source>
        <dbReference type="ARBA" id="ARBA00022737"/>
    </source>
</evidence>
<dbReference type="Pfam" id="PF13646">
    <property type="entry name" value="HEAT_2"/>
    <property type="match status" value="1"/>
</dbReference>
<dbReference type="InterPro" id="IPR000357">
    <property type="entry name" value="HEAT"/>
</dbReference>
<dbReference type="Gene3D" id="1.25.10.10">
    <property type="entry name" value="Leucine-rich Repeat Variant"/>
    <property type="match status" value="1"/>
</dbReference>
<gene>
    <name evidence="2" type="ORF">Cflav_PD0885</name>
</gene>
<dbReference type="InterPro" id="IPR011989">
    <property type="entry name" value="ARM-like"/>
</dbReference>
<dbReference type="Pfam" id="PF02985">
    <property type="entry name" value="HEAT"/>
    <property type="match status" value="1"/>
</dbReference>
<keyword evidence="3" id="KW-1185">Reference proteome</keyword>
<accession>B9XQS8</accession>